<dbReference type="SUPFAM" id="SSF50044">
    <property type="entry name" value="SH3-domain"/>
    <property type="match status" value="2"/>
</dbReference>
<dbReference type="PANTHER" id="PTHR45929:SF2">
    <property type="entry name" value="SIGNAL TRANSDUCING ADAPTER MOLECULE 1"/>
    <property type="match status" value="1"/>
</dbReference>
<feature type="compositionally biased region" description="Low complexity" evidence="3">
    <location>
        <begin position="141"/>
        <end position="167"/>
    </location>
</feature>
<evidence type="ECO:0000313" key="6">
    <source>
        <dbReference type="Proteomes" id="UP001187315"/>
    </source>
</evidence>
<feature type="compositionally biased region" description="Basic residues" evidence="3">
    <location>
        <begin position="509"/>
        <end position="523"/>
    </location>
</feature>
<dbReference type="InterPro" id="IPR001452">
    <property type="entry name" value="SH3_domain"/>
</dbReference>
<sequence length="828" mass="89654">MAEARVEDEEETFRETREAGGTRRNARAPTAASDRADRNKPEQRQSSTQGALSSIRAVIKRTSTRTAAPTDQTRERRRPEITILAAEPLASNSWFPGTSGAFPMAPPPAQPPWTGSVTVELPPPSYEQVIREKSREQNTHSSSVSSSASASASSPSSSLSSSSSSSAPRHTATISTQTDPEASEPQSCTKPSTRRPPKPPRPSFPLAPKPAEPVLSHTLSLIELDEPDPPCSSHTPTHPPSGEQCGIQTDFTSALKPLTPIILDTSLITNKTQSQASGKQEVPARPRPRPRSKAFLPSVIKEEVQDHPTTREVKVQTLVRLKDNGTESVFAGFTETSLDTTSNKYLQDLLDVFGCDEPAIRGEQHDESVPNNKNAEEESVTLERCSVSMVAAESLETRPEPRPRTQIPKQRISIKPIPSVEETVTSSEEQNNPVVHPLPAPRPLVKKVFVSQDQGSSEEKSERCPPRLPPRPALAVRGSGASTQEGGAQPAEVPCNPGKPVTITSSSRGRGKCPAKPPSHRRPPPPSYTPTHTPTHTPPQISSGAVSSVSVSKSSPSLPHQASEGELLPLRPPPIKLSKSAGSSVNPAKTNQHSGPKGAKRGPPLPPRPVPGHPLYRQYTSKSPQGTNKVNPPSSEPEESHLQKEKLLVVLDDAATNHQPTDTPGFPGSVKGQHQDSLLEEPLEEQTEEQQPETNISVRYRAHFAFNGEDGELTFRDGDVITLIAYENEEWGRGSLNGQTGIFPLNFVQLVQENPEKKPTAESHAPVVRVLEGQTGRALYDFTPESEDELCLKVGDVVSSLEEVDDEWFVGELAGRRGIVPKNYIQVL</sequence>
<evidence type="ECO:0000256" key="2">
    <source>
        <dbReference type="PROSITE-ProRule" id="PRU00192"/>
    </source>
</evidence>
<feature type="compositionally biased region" description="Polar residues" evidence="3">
    <location>
        <begin position="580"/>
        <end position="594"/>
    </location>
</feature>
<organism evidence="5 6">
    <name type="scientific">Tachysurus vachellii</name>
    <name type="common">Darkbarbel catfish</name>
    <name type="synonym">Pelteobagrus vachellii</name>
    <dbReference type="NCBI Taxonomy" id="175792"/>
    <lineage>
        <taxon>Eukaryota</taxon>
        <taxon>Metazoa</taxon>
        <taxon>Chordata</taxon>
        <taxon>Craniata</taxon>
        <taxon>Vertebrata</taxon>
        <taxon>Euteleostomi</taxon>
        <taxon>Actinopterygii</taxon>
        <taxon>Neopterygii</taxon>
        <taxon>Teleostei</taxon>
        <taxon>Ostariophysi</taxon>
        <taxon>Siluriformes</taxon>
        <taxon>Bagridae</taxon>
        <taxon>Tachysurus</taxon>
    </lineage>
</organism>
<feature type="compositionally biased region" description="Pro residues" evidence="3">
    <location>
        <begin position="199"/>
        <end position="211"/>
    </location>
</feature>
<comment type="caution">
    <text evidence="5">The sequence shown here is derived from an EMBL/GenBank/DDBJ whole genome shotgun (WGS) entry which is preliminary data.</text>
</comment>
<protein>
    <recommendedName>
        <fullName evidence="4">SH3 domain-containing protein</fullName>
    </recommendedName>
</protein>
<feature type="region of interest" description="Disordered" evidence="3">
    <location>
        <begin position="271"/>
        <end position="292"/>
    </location>
</feature>
<keyword evidence="6" id="KW-1185">Reference proteome</keyword>
<dbReference type="GO" id="GO:0033565">
    <property type="term" value="C:ESCRT-0 complex"/>
    <property type="evidence" value="ECO:0007669"/>
    <property type="project" value="TreeGrafter"/>
</dbReference>
<dbReference type="InterPro" id="IPR050670">
    <property type="entry name" value="STAM"/>
</dbReference>
<feature type="region of interest" description="Disordered" evidence="3">
    <location>
        <begin position="361"/>
        <end position="642"/>
    </location>
</feature>
<keyword evidence="1 2" id="KW-0728">SH3 domain</keyword>
<feature type="region of interest" description="Disordered" evidence="3">
    <location>
        <begin position="224"/>
        <end position="243"/>
    </location>
</feature>
<evidence type="ECO:0000256" key="3">
    <source>
        <dbReference type="SAM" id="MobiDB-lite"/>
    </source>
</evidence>
<feature type="compositionally biased region" description="Pro residues" evidence="3">
    <location>
        <begin position="603"/>
        <end position="612"/>
    </location>
</feature>
<feature type="domain" description="SH3" evidence="4">
    <location>
        <begin position="695"/>
        <end position="753"/>
    </location>
</feature>
<feature type="region of interest" description="Disordered" evidence="3">
    <location>
        <begin position="656"/>
        <end position="675"/>
    </location>
</feature>
<feature type="domain" description="SH3" evidence="4">
    <location>
        <begin position="771"/>
        <end position="828"/>
    </location>
</feature>
<dbReference type="SMART" id="SM00326">
    <property type="entry name" value="SH3"/>
    <property type="match status" value="2"/>
</dbReference>
<evidence type="ECO:0000256" key="1">
    <source>
        <dbReference type="ARBA" id="ARBA00022443"/>
    </source>
</evidence>
<dbReference type="PRINTS" id="PR00452">
    <property type="entry name" value="SH3DOMAIN"/>
</dbReference>
<accession>A0AA88LVB3</accession>
<gene>
    <name evidence="5" type="ORF">Q7C36_018886</name>
</gene>
<feature type="region of interest" description="Disordered" evidence="3">
    <location>
        <begin position="1"/>
        <end position="219"/>
    </location>
</feature>
<feature type="compositionally biased region" description="Low complexity" evidence="3">
    <location>
        <begin position="529"/>
        <end position="557"/>
    </location>
</feature>
<evidence type="ECO:0000259" key="4">
    <source>
        <dbReference type="PROSITE" id="PS50002"/>
    </source>
</evidence>
<dbReference type="InterPro" id="IPR036028">
    <property type="entry name" value="SH3-like_dom_sf"/>
</dbReference>
<feature type="compositionally biased region" description="Basic and acidic residues" evidence="3">
    <location>
        <begin position="129"/>
        <end position="138"/>
    </location>
</feature>
<dbReference type="GO" id="GO:0043328">
    <property type="term" value="P:protein transport to vacuole involved in ubiquitin-dependent protein catabolic process via the multivesicular body sorting pathway"/>
    <property type="evidence" value="ECO:0007669"/>
    <property type="project" value="TreeGrafter"/>
</dbReference>
<dbReference type="AlphaFoldDB" id="A0AA88LVB3"/>
<feature type="compositionally biased region" description="Low complexity" evidence="3">
    <location>
        <begin position="419"/>
        <end position="429"/>
    </location>
</feature>
<dbReference type="EMBL" id="JAVHJS010000020">
    <property type="protein sequence ID" value="KAK2824959.1"/>
    <property type="molecule type" value="Genomic_DNA"/>
</dbReference>
<dbReference type="Pfam" id="PF14604">
    <property type="entry name" value="SH3_9"/>
    <property type="match status" value="2"/>
</dbReference>
<feature type="compositionally biased region" description="Polar residues" evidence="3">
    <location>
        <begin position="172"/>
        <end position="188"/>
    </location>
</feature>
<feature type="compositionally biased region" description="Polar residues" evidence="3">
    <location>
        <begin position="618"/>
        <end position="633"/>
    </location>
</feature>
<dbReference type="Gene3D" id="2.30.30.40">
    <property type="entry name" value="SH3 Domains"/>
    <property type="match status" value="2"/>
</dbReference>
<name>A0AA88LVB3_TACVA</name>
<dbReference type="PROSITE" id="PS50002">
    <property type="entry name" value="SH3"/>
    <property type="match status" value="2"/>
</dbReference>
<reference evidence="5" key="1">
    <citation type="submission" date="2023-08" db="EMBL/GenBank/DDBJ databases">
        <title>Pelteobagrus vachellii genome.</title>
        <authorList>
            <person name="Liu H."/>
        </authorList>
    </citation>
    <scope>NUCLEOTIDE SEQUENCE</scope>
    <source>
        <strain evidence="5">PRFRI_2022a</strain>
        <tissue evidence="5">Muscle</tissue>
    </source>
</reference>
<feature type="compositionally biased region" description="Acidic residues" evidence="3">
    <location>
        <begin position="1"/>
        <end position="12"/>
    </location>
</feature>
<evidence type="ECO:0000313" key="5">
    <source>
        <dbReference type="EMBL" id="KAK2824959.1"/>
    </source>
</evidence>
<feature type="compositionally biased region" description="Basic and acidic residues" evidence="3">
    <location>
        <begin position="34"/>
        <end position="43"/>
    </location>
</feature>
<dbReference type="Proteomes" id="UP001187315">
    <property type="component" value="Unassembled WGS sequence"/>
</dbReference>
<dbReference type="PANTHER" id="PTHR45929">
    <property type="entry name" value="JAK PATHWAY SIGNAL TRANSDUCTION ADAPTOR MOLECULE"/>
    <property type="match status" value="1"/>
</dbReference>
<proteinExistence type="predicted"/>